<evidence type="ECO:0000256" key="1">
    <source>
        <dbReference type="SAM" id="MobiDB-lite"/>
    </source>
</evidence>
<evidence type="ECO:0000313" key="3">
    <source>
        <dbReference type="Proteomes" id="UP000070675"/>
    </source>
</evidence>
<dbReference type="EMBL" id="LSCR01000042">
    <property type="protein sequence ID" value="KXB32963.1"/>
    <property type="molecule type" value="Genomic_DNA"/>
</dbReference>
<comment type="caution">
    <text evidence="2">The sequence shown here is derived from an EMBL/GenBank/DDBJ whole genome shotgun (WGS) entry which is preliminary data.</text>
</comment>
<protein>
    <submittedName>
        <fullName evidence="2">Uncharacterized protein</fullName>
    </submittedName>
</protein>
<organism evidence="2 3">
    <name type="scientific">Atopobium deltae</name>
    <dbReference type="NCBI Taxonomy" id="1393034"/>
    <lineage>
        <taxon>Bacteria</taxon>
        <taxon>Bacillati</taxon>
        <taxon>Actinomycetota</taxon>
        <taxon>Coriobacteriia</taxon>
        <taxon>Coriobacteriales</taxon>
        <taxon>Atopobiaceae</taxon>
        <taxon>Atopobium</taxon>
    </lineage>
</organism>
<feature type="compositionally biased region" description="Polar residues" evidence="1">
    <location>
        <begin position="1"/>
        <end position="12"/>
    </location>
</feature>
<dbReference type="AlphaFoldDB" id="A0A133XPW2"/>
<feature type="region of interest" description="Disordered" evidence="1">
    <location>
        <begin position="1"/>
        <end position="20"/>
    </location>
</feature>
<accession>A0A133XPW2</accession>
<proteinExistence type="predicted"/>
<gene>
    <name evidence="2" type="ORF">HMPREF3192_01332</name>
</gene>
<reference evidence="3" key="1">
    <citation type="submission" date="2016-01" db="EMBL/GenBank/DDBJ databases">
        <authorList>
            <person name="Mitreva M."/>
            <person name="Pepin K.H."/>
            <person name="Mihindukulasuriya K.A."/>
            <person name="Fulton R."/>
            <person name="Fronick C."/>
            <person name="O'Laughlin M."/>
            <person name="Miner T."/>
            <person name="Herter B."/>
            <person name="Rosa B.A."/>
            <person name="Cordes M."/>
            <person name="Tomlinson C."/>
            <person name="Wollam A."/>
            <person name="Palsikar V.B."/>
            <person name="Mardis E.R."/>
            <person name="Wilson R.K."/>
        </authorList>
    </citation>
    <scope>NUCLEOTIDE SEQUENCE [LARGE SCALE GENOMIC DNA]</scope>
    <source>
        <strain evidence="3">DNF00019</strain>
    </source>
</reference>
<evidence type="ECO:0000313" key="2">
    <source>
        <dbReference type="EMBL" id="KXB32963.1"/>
    </source>
</evidence>
<keyword evidence="3" id="KW-1185">Reference proteome</keyword>
<sequence length="59" mass="6104">MANKQTSQNPGAQKTGAAKLPHTYDTSSMLTPLVLGTAAFAATITQGKRRSNTASIQGL</sequence>
<name>A0A133XPW2_9ACTN</name>
<dbReference type="Proteomes" id="UP000070675">
    <property type="component" value="Unassembled WGS sequence"/>
</dbReference>